<dbReference type="Proteomes" id="UP000054630">
    <property type="component" value="Unassembled WGS sequence"/>
</dbReference>
<gene>
    <name evidence="1" type="ORF">T07_988</name>
</gene>
<protein>
    <submittedName>
        <fullName evidence="1">Uncharacterized protein</fullName>
    </submittedName>
</protein>
<name>A0A0V0SGQ6_9BILA</name>
<keyword evidence="2" id="KW-1185">Reference proteome</keyword>
<dbReference type="EMBL" id="JYDL01000009">
    <property type="protein sequence ID" value="KRX25927.1"/>
    <property type="molecule type" value="Genomic_DNA"/>
</dbReference>
<dbReference type="AlphaFoldDB" id="A0A0V0SGQ6"/>
<evidence type="ECO:0000313" key="1">
    <source>
        <dbReference type="EMBL" id="KRX25927.1"/>
    </source>
</evidence>
<reference evidence="1 2" key="1">
    <citation type="submission" date="2015-01" db="EMBL/GenBank/DDBJ databases">
        <title>Evolution of Trichinella species and genotypes.</title>
        <authorList>
            <person name="Korhonen P.K."/>
            <person name="Edoardo P."/>
            <person name="Giuseppe L.R."/>
            <person name="Gasser R.B."/>
        </authorList>
    </citation>
    <scope>NUCLEOTIDE SEQUENCE [LARGE SCALE GENOMIC DNA]</scope>
    <source>
        <strain evidence="1">ISS37</strain>
    </source>
</reference>
<proteinExistence type="predicted"/>
<sequence>MQQHPAAIGEKAPGVAGLLVTRIQGHLMQTGRNIQSILITIVTSGLAKVNRVVVVVVVGACRILQIEKAQPPAMKHLHAAFYFSSFFYKPSRLASSF</sequence>
<comment type="caution">
    <text evidence="1">The sequence shown here is derived from an EMBL/GenBank/DDBJ whole genome shotgun (WGS) entry which is preliminary data.</text>
</comment>
<organism evidence="1 2">
    <name type="scientific">Trichinella nelsoni</name>
    <dbReference type="NCBI Taxonomy" id="6336"/>
    <lineage>
        <taxon>Eukaryota</taxon>
        <taxon>Metazoa</taxon>
        <taxon>Ecdysozoa</taxon>
        <taxon>Nematoda</taxon>
        <taxon>Enoplea</taxon>
        <taxon>Dorylaimia</taxon>
        <taxon>Trichinellida</taxon>
        <taxon>Trichinellidae</taxon>
        <taxon>Trichinella</taxon>
    </lineage>
</organism>
<dbReference type="OrthoDB" id="5916219at2759"/>
<accession>A0A0V0SGQ6</accession>
<evidence type="ECO:0000313" key="2">
    <source>
        <dbReference type="Proteomes" id="UP000054630"/>
    </source>
</evidence>